<reference evidence="3" key="1">
    <citation type="journal article" date="2008" name="Genome Res.">
        <title>The genome of Pelotomaculum thermopropionicum reveals niche-associated evolution in anaerobic microbiota.</title>
        <authorList>
            <person name="Kosaka T."/>
            <person name="Kato S."/>
            <person name="Shimoyama T."/>
            <person name="Ishii S."/>
            <person name="Abe T."/>
            <person name="Watanabe K."/>
        </authorList>
    </citation>
    <scope>NUCLEOTIDE SEQUENCE [LARGE SCALE GENOMIC DNA]</scope>
    <source>
        <strain evidence="3">DSM 13744 / JCM 10971 / SI</strain>
    </source>
</reference>
<accession>A5D0L5</accession>
<dbReference type="AlphaFoldDB" id="A5D0L5"/>
<dbReference type="InterPro" id="IPR007055">
    <property type="entry name" value="BON_dom"/>
</dbReference>
<dbReference type="Pfam" id="PF04972">
    <property type="entry name" value="BON"/>
    <property type="match status" value="2"/>
</dbReference>
<keyword evidence="3" id="KW-1185">Reference proteome</keyword>
<dbReference type="HOGENOM" id="CLU_1508275_0_0_9"/>
<dbReference type="PROSITE" id="PS50914">
    <property type="entry name" value="BON"/>
    <property type="match status" value="2"/>
</dbReference>
<dbReference type="SMART" id="SM00749">
    <property type="entry name" value="BON"/>
    <property type="match status" value="2"/>
</dbReference>
<name>A5D0L5_PELTS</name>
<dbReference type="EMBL" id="AP009389">
    <property type="protein sequence ID" value="BAF60220.1"/>
    <property type="molecule type" value="Genomic_DNA"/>
</dbReference>
<dbReference type="STRING" id="370438.PTH_2039"/>
<proteinExistence type="predicted"/>
<dbReference type="Proteomes" id="UP000006556">
    <property type="component" value="Chromosome"/>
</dbReference>
<evidence type="ECO:0000259" key="1">
    <source>
        <dbReference type="PROSITE" id="PS50914"/>
    </source>
</evidence>
<keyword evidence="2" id="KW-0449">Lipoprotein</keyword>
<dbReference type="PANTHER" id="PTHR34606">
    <property type="entry name" value="BON DOMAIN-CONTAINING PROTEIN"/>
    <property type="match status" value="1"/>
</dbReference>
<dbReference type="eggNOG" id="COG2823">
    <property type="taxonomic scope" value="Bacteria"/>
</dbReference>
<dbReference type="KEGG" id="pth:PTH_2039"/>
<dbReference type="Gene3D" id="3.30.1340.30">
    <property type="match status" value="2"/>
</dbReference>
<dbReference type="PANTHER" id="PTHR34606:SF15">
    <property type="entry name" value="BON DOMAIN-CONTAINING PROTEIN"/>
    <property type="match status" value="1"/>
</dbReference>
<sequence>MAKQADDEIRRKVQEVLDSNIESGEYGLKADVVNGVVILTGIVDTLSEKESISKMVGDIEGVRGVENNIAISTDGAVDDGDVTFEVMEELKAGSGVNLKHIGVKSVRGRVFLKGRVNSEAEREAAVNAAAKARGVREVVSQLEMETARELTLDGIFHSQVNNDGEENNRREV</sequence>
<organism evidence="2 3">
    <name type="scientific">Pelotomaculum thermopropionicum (strain DSM 13744 / JCM 10971 / SI)</name>
    <dbReference type="NCBI Taxonomy" id="370438"/>
    <lineage>
        <taxon>Bacteria</taxon>
        <taxon>Bacillati</taxon>
        <taxon>Bacillota</taxon>
        <taxon>Clostridia</taxon>
        <taxon>Eubacteriales</taxon>
        <taxon>Desulfotomaculaceae</taxon>
        <taxon>Pelotomaculum</taxon>
    </lineage>
</organism>
<dbReference type="InterPro" id="IPR051686">
    <property type="entry name" value="Lipoprotein_DolP"/>
</dbReference>
<evidence type="ECO:0000313" key="2">
    <source>
        <dbReference type="EMBL" id="BAF60220.1"/>
    </source>
</evidence>
<dbReference type="InterPro" id="IPR014004">
    <property type="entry name" value="Transpt-assoc_nodulatn_dom_bac"/>
</dbReference>
<feature type="domain" description="BON" evidence="1">
    <location>
        <begin position="5"/>
        <end position="73"/>
    </location>
</feature>
<gene>
    <name evidence="2" type="primary">OsmY</name>
    <name evidence="2" type="ordered locus">PTH_2039</name>
</gene>
<evidence type="ECO:0000313" key="3">
    <source>
        <dbReference type="Proteomes" id="UP000006556"/>
    </source>
</evidence>
<protein>
    <submittedName>
        <fullName evidence="2">Predicted periplasmic or secreted lipoprotein</fullName>
    </submittedName>
</protein>
<feature type="domain" description="BON" evidence="1">
    <location>
        <begin position="78"/>
        <end position="146"/>
    </location>
</feature>